<comment type="caution">
    <text evidence="2">The sequence shown here is derived from an EMBL/GenBank/DDBJ whole genome shotgun (WGS) entry which is preliminary data.</text>
</comment>
<protein>
    <submittedName>
        <fullName evidence="2">Uncharacterized protein</fullName>
    </submittedName>
</protein>
<sequence>MVARGMATNPRGCPANTRREHARQGGCCYSRKMWPYEILTGGESIIKTHREFQETQEDSEQVQWPNVKGECLQLRQQTTNEQVDEDKISAALGLNFPPEWSVGILLISRFGMWVRHVANLTNDALSCFKIRLDEAAVPDNGLRVKISASPQDSLHRRHGLQARAVTGSLRASEVSCAGEAAMIRGSRSHTCSGRKRRICYFKRQRHRLQAAVTGSVRTVTASLLGPGIQGHTTDQRKKRNCYFRHRCHGLQARAVTVSVRLSEAARTRGSRSRAAGDHGGGCKQRQRRQVSEPRGGRASRPLGRLEVPPCHVLLTSTHGVQVECAHRLAVDLERRDAEVARAEVARRAVGERPLQEVVHPAVARKVVADDAQSLHSLDNHRPWSWSLQQVVPVQPHDPHPVRRPDREPLYRVDLVVEEVEAADLGEPIEGGGPHHAEVRLLYGEHVNVGEAPECVRLQGREVHEGELQQTYRVELAEGPGEGGRLDLDERVVVEQQQADVGRAGEGVTLDALYLVVGQEDGGDVLEAGEGELGDDGERGVLDGQLLEAGQAAEGERADCGDVVAVEGQLSQSPQAGEGVTLDGGEVVLGEREVLDSGRQQLHWDLRQPARVAQHLRQHTHTRPTSGQHLTCCFTSYRLFRVTSNLTKSLLKFCFQDIPLAYANKALPNSHVSRPPVTQSVGTPTIWDAGGSGFESRIWVARGGEWSSAGMLVPGGNGISQRKPAEQRHRPARFPHPGASPPGIEHGSPWVGGERPSHYATTAPPN</sequence>
<proteinExistence type="predicted"/>
<reference evidence="2 3" key="1">
    <citation type="submission" date="2023-02" db="EMBL/GenBank/DDBJ databases">
        <title>LHISI_Scaffold_Assembly.</title>
        <authorList>
            <person name="Stuart O.P."/>
            <person name="Cleave R."/>
            <person name="Magrath M.J.L."/>
            <person name="Mikheyev A.S."/>
        </authorList>
    </citation>
    <scope>NUCLEOTIDE SEQUENCE [LARGE SCALE GENOMIC DNA]</scope>
    <source>
        <strain evidence="2">Daus_M_001</strain>
        <tissue evidence="2">Leg muscle</tissue>
    </source>
</reference>
<dbReference type="EMBL" id="JARBHB010000015">
    <property type="protein sequence ID" value="KAJ8867336.1"/>
    <property type="molecule type" value="Genomic_DNA"/>
</dbReference>
<evidence type="ECO:0000256" key="1">
    <source>
        <dbReference type="SAM" id="MobiDB-lite"/>
    </source>
</evidence>
<name>A0ABQ9G4E2_9NEOP</name>
<feature type="region of interest" description="Disordered" evidence="1">
    <location>
        <begin position="263"/>
        <end position="303"/>
    </location>
</feature>
<keyword evidence="3" id="KW-1185">Reference proteome</keyword>
<feature type="region of interest" description="Disordered" evidence="1">
    <location>
        <begin position="716"/>
        <end position="765"/>
    </location>
</feature>
<gene>
    <name evidence="2" type="ORF">PR048_031137</name>
</gene>
<accession>A0ABQ9G4E2</accession>
<evidence type="ECO:0000313" key="3">
    <source>
        <dbReference type="Proteomes" id="UP001159363"/>
    </source>
</evidence>
<evidence type="ECO:0000313" key="2">
    <source>
        <dbReference type="EMBL" id="KAJ8867336.1"/>
    </source>
</evidence>
<organism evidence="2 3">
    <name type="scientific">Dryococelus australis</name>
    <dbReference type="NCBI Taxonomy" id="614101"/>
    <lineage>
        <taxon>Eukaryota</taxon>
        <taxon>Metazoa</taxon>
        <taxon>Ecdysozoa</taxon>
        <taxon>Arthropoda</taxon>
        <taxon>Hexapoda</taxon>
        <taxon>Insecta</taxon>
        <taxon>Pterygota</taxon>
        <taxon>Neoptera</taxon>
        <taxon>Polyneoptera</taxon>
        <taxon>Phasmatodea</taxon>
        <taxon>Verophasmatodea</taxon>
        <taxon>Anareolatae</taxon>
        <taxon>Phasmatidae</taxon>
        <taxon>Eurycanthinae</taxon>
        <taxon>Dryococelus</taxon>
    </lineage>
</organism>
<dbReference type="Proteomes" id="UP001159363">
    <property type="component" value="Chromosome 14"/>
</dbReference>